<evidence type="ECO:0000313" key="4">
    <source>
        <dbReference type="EMBL" id="NHO67225.1"/>
    </source>
</evidence>
<proteinExistence type="predicted"/>
<dbReference type="GO" id="GO:0032259">
    <property type="term" value="P:methylation"/>
    <property type="evidence" value="ECO:0007669"/>
    <property type="project" value="UniProtKB-KW"/>
</dbReference>
<feature type="domain" description="Methyltransferase" evidence="3">
    <location>
        <begin position="205"/>
        <end position="302"/>
    </location>
</feature>
<gene>
    <name evidence="4" type="ORF">G8770_16880</name>
</gene>
<dbReference type="EMBL" id="JAAONZ010000015">
    <property type="protein sequence ID" value="NHO67225.1"/>
    <property type="molecule type" value="Genomic_DNA"/>
</dbReference>
<name>A0A9E5MN05_9GAMM</name>
<dbReference type="CDD" id="cd02440">
    <property type="entry name" value="AdoMet_MTases"/>
    <property type="match status" value="1"/>
</dbReference>
<dbReference type="AlphaFoldDB" id="A0A9E5MN05"/>
<dbReference type="Proteomes" id="UP000787472">
    <property type="component" value="Unassembled WGS sequence"/>
</dbReference>
<evidence type="ECO:0000256" key="2">
    <source>
        <dbReference type="ARBA" id="ARBA00022679"/>
    </source>
</evidence>
<comment type="caution">
    <text evidence="4">The sequence shown here is derived from an EMBL/GenBank/DDBJ whole genome shotgun (WGS) entry which is preliminary data.</text>
</comment>
<evidence type="ECO:0000256" key="1">
    <source>
        <dbReference type="ARBA" id="ARBA00022603"/>
    </source>
</evidence>
<keyword evidence="2" id="KW-0808">Transferase</keyword>
<dbReference type="GO" id="GO:0008168">
    <property type="term" value="F:methyltransferase activity"/>
    <property type="evidence" value="ECO:0007669"/>
    <property type="project" value="UniProtKB-KW"/>
</dbReference>
<organism evidence="4 5">
    <name type="scientific">Pseudomaricurvus hydrocarbonicus</name>
    <dbReference type="NCBI Taxonomy" id="1470433"/>
    <lineage>
        <taxon>Bacteria</taxon>
        <taxon>Pseudomonadati</taxon>
        <taxon>Pseudomonadota</taxon>
        <taxon>Gammaproteobacteria</taxon>
        <taxon>Cellvibrionales</taxon>
        <taxon>Cellvibrionaceae</taxon>
        <taxon>Pseudomaricurvus</taxon>
    </lineage>
</organism>
<evidence type="ECO:0000313" key="5">
    <source>
        <dbReference type="Proteomes" id="UP000787472"/>
    </source>
</evidence>
<dbReference type="RefSeq" id="WP_167189537.1">
    <property type="nucleotide sequence ID" value="NZ_JAAONZ010000015.1"/>
</dbReference>
<accession>A0A9E5MN05</accession>
<dbReference type="Gene3D" id="3.40.50.150">
    <property type="entry name" value="Vaccinia Virus protein VP39"/>
    <property type="match status" value="1"/>
</dbReference>
<dbReference type="SUPFAM" id="SSF53335">
    <property type="entry name" value="S-adenosyl-L-methionine-dependent methyltransferases"/>
    <property type="match status" value="1"/>
</dbReference>
<dbReference type="InterPro" id="IPR041698">
    <property type="entry name" value="Methyltransf_25"/>
</dbReference>
<dbReference type="Pfam" id="PF13649">
    <property type="entry name" value="Methyltransf_25"/>
    <property type="match status" value="1"/>
</dbReference>
<dbReference type="PANTHER" id="PTHR43861:SF1">
    <property type="entry name" value="TRANS-ACONITATE 2-METHYLTRANSFERASE"/>
    <property type="match status" value="1"/>
</dbReference>
<dbReference type="PANTHER" id="PTHR43861">
    <property type="entry name" value="TRANS-ACONITATE 2-METHYLTRANSFERASE-RELATED"/>
    <property type="match status" value="1"/>
</dbReference>
<sequence length="399" mass="45147">MSKMVPPPWNVVGKHGVFPKATHDETARYNFLTNMNIHLSHEVLPGVKTAYDKRVEPTLQQAQGRPPQDRREIRKLMERDPYYQIWSALRRNTMEMRQQNGRSMVYRQWDELNQAAKALNEGSKQLLLDDSVPVPRYVSAVDIHCMPGCYYTEYCEEDVSVGANYDSGIFVTTAGMLGQYSDGGGQAIVEWLQQQATQGFKPKRILDIGSTVGHNIVPIAQAFPDTEIVAVDVAAPVLRYAHARAKSLGVNNITFRQANAEQLDYADASFDLIITCMFLHELSSKSLPRIIQETHRLLADGGKVLHVEQPQYTDEMSLFEQFMRDWDTHNNNEPFWGTMHDIDVFEVMENAGFARDKMTTIGLHAVVDKNIFPSAADTEANDGEDYGRKPAWNVYVASK</sequence>
<dbReference type="InterPro" id="IPR029063">
    <property type="entry name" value="SAM-dependent_MTases_sf"/>
</dbReference>
<reference evidence="4" key="1">
    <citation type="submission" date="2020-03" db="EMBL/GenBank/DDBJ databases">
        <authorList>
            <person name="Guo F."/>
        </authorList>
    </citation>
    <scope>NUCLEOTIDE SEQUENCE</scope>
    <source>
        <strain evidence="4">JCM 30134</strain>
    </source>
</reference>
<evidence type="ECO:0000259" key="3">
    <source>
        <dbReference type="Pfam" id="PF13649"/>
    </source>
</evidence>
<protein>
    <submittedName>
        <fullName evidence="4">Class I SAM-dependent methyltransferase</fullName>
    </submittedName>
</protein>
<keyword evidence="1 4" id="KW-0489">Methyltransferase</keyword>
<keyword evidence="5" id="KW-1185">Reference proteome</keyword>